<dbReference type="STRING" id="4537.A0A0E0LJR7"/>
<evidence type="ECO:0000313" key="2">
    <source>
        <dbReference type="EnsemblPlants" id="OPUNC07G10610.1"/>
    </source>
</evidence>
<keyword evidence="3" id="KW-1185">Reference proteome</keyword>
<dbReference type="GO" id="GO:0005840">
    <property type="term" value="C:ribosome"/>
    <property type="evidence" value="ECO:0007669"/>
    <property type="project" value="InterPro"/>
</dbReference>
<dbReference type="HOGENOM" id="CLU_2100903_0_0_1"/>
<dbReference type="Gramene" id="OPUNC07G10610.1">
    <property type="protein sequence ID" value="OPUNC07G10610.1"/>
    <property type="gene ID" value="OPUNC07G10610"/>
</dbReference>
<evidence type="ECO:0000259" key="1">
    <source>
        <dbReference type="Pfam" id="PF03719"/>
    </source>
</evidence>
<accession>A0A0E0LJR7</accession>
<protein>
    <recommendedName>
        <fullName evidence="1">Small ribosomal subunit protein uS5 C-terminal domain-containing protein</fullName>
    </recommendedName>
</protein>
<sequence length="116" mass="12955">MLSVVPVGRGYCGNNIKKAPHRVMQGHRQVQLRYCGMVLSSRGSSIMVTHMPKMVLQFIGIKDVFNSSHGSTKTLSNFVKLQFDFTSSRGSTQPQLRTAVLVVRLAPKCLPWERHG</sequence>
<reference evidence="2" key="2">
    <citation type="submission" date="2018-05" db="EMBL/GenBank/DDBJ databases">
        <title>OpunRS2 (Oryza punctata Reference Sequence Version 2).</title>
        <authorList>
            <person name="Zhang J."/>
            <person name="Kudrna D."/>
            <person name="Lee S."/>
            <person name="Talag J."/>
            <person name="Welchert J."/>
            <person name="Wing R.A."/>
        </authorList>
    </citation>
    <scope>NUCLEOTIDE SEQUENCE [LARGE SCALE GENOMIC DNA]</scope>
</reference>
<dbReference type="Gene3D" id="3.30.230.10">
    <property type="match status" value="1"/>
</dbReference>
<dbReference type="SUPFAM" id="SSF54211">
    <property type="entry name" value="Ribosomal protein S5 domain 2-like"/>
    <property type="match status" value="1"/>
</dbReference>
<evidence type="ECO:0000313" key="3">
    <source>
        <dbReference type="Proteomes" id="UP000026962"/>
    </source>
</evidence>
<reference evidence="2" key="1">
    <citation type="submission" date="2015-04" db="UniProtKB">
        <authorList>
            <consortium name="EnsemblPlants"/>
        </authorList>
    </citation>
    <scope>IDENTIFICATION</scope>
</reference>
<proteinExistence type="predicted"/>
<dbReference type="GO" id="GO:0003735">
    <property type="term" value="F:structural constituent of ribosome"/>
    <property type="evidence" value="ECO:0007669"/>
    <property type="project" value="InterPro"/>
</dbReference>
<feature type="domain" description="Small ribosomal subunit protein uS5 C-terminal" evidence="1">
    <location>
        <begin position="40"/>
        <end position="80"/>
    </location>
</feature>
<dbReference type="InterPro" id="IPR020568">
    <property type="entry name" value="Ribosomal_Su5_D2-typ_SF"/>
</dbReference>
<dbReference type="Pfam" id="PF03719">
    <property type="entry name" value="Ribosomal_S5_C"/>
    <property type="match status" value="1"/>
</dbReference>
<dbReference type="eggNOG" id="KOG0877">
    <property type="taxonomic scope" value="Eukaryota"/>
</dbReference>
<dbReference type="AlphaFoldDB" id="A0A0E0LJR7"/>
<name>A0A0E0LJR7_ORYPU</name>
<dbReference type="EnsemblPlants" id="OPUNC07G10610.1">
    <property type="protein sequence ID" value="OPUNC07G10610.1"/>
    <property type="gene ID" value="OPUNC07G10610"/>
</dbReference>
<dbReference type="InterPro" id="IPR005324">
    <property type="entry name" value="Ribosomal_uS5_C"/>
</dbReference>
<dbReference type="GO" id="GO:0006412">
    <property type="term" value="P:translation"/>
    <property type="evidence" value="ECO:0007669"/>
    <property type="project" value="InterPro"/>
</dbReference>
<dbReference type="InterPro" id="IPR014721">
    <property type="entry name" value="Ribsml_uS5_D2-typ_fold_subgr"/>
</dbReference>
<dbReference type="Proteomes" id="UP000026962">
    <property type="component" value="Chromosome 7"/>
</dbReference>
<organism evidence="2">
    <name type="scientific">Oryza punctata</name>
    <name type="common">Red rice</name>
    <dbReference type="NCBI Taxonomy" id="4537"/>
    <lineage>
        <taxon>Eukaryota</taxon>
        <taxon>Viridiplantae</taxon>
        <taxon>Streptophyta</taxon>
        <taxon>Embryophyta</taxon>
        <taxon>Tracheophyta</taxon>
        <taxon>Spermatophyta</taxon>
        <taxon>Magnoliopsida</taxon>
        <taxon>Liliopsida</taxon>
        <taxon>Poales</taxon>
        <taxon>Poaceae</taxon>
        <taxon>BOP clade</taxon>
        <taxon>Oryzoideae</taxon>
        <taxon>Oryzeae</taxon>
        <taxon>Oryzinae</taxon>
        <taxon>Oryza</taxon>
    </lineage>
</organism>